<organism evidence="1 2">
    <name type="scientific">Plasmodium yoelii yoelii</name>
    <dbReference type="NCBI Taxonomy" id="73239"/>
    <lineage>
        <taxon>Eukaryota</taxon>
        <taxon>Sar</taxon>
        <taxon>Alveolata</taxon>
        <taxon>Apicomplexa</taxon>
        <taxon>Aconoidasida</taxon>
        <taxon>Haemosporida</taxon>
        <taxon>Plasmodiidae</taxon>
        <taxon>Plasmodium</taxon>
        <taxon>Plasmodium (Vinckeia)</taxon>
    </lineage>
</organism>
<proteinExistence type="predicted"/>
<sequence length="53" mass="6348">MISPFSPFHHFTISPFHHFAISTLRQFSNWEKYALQKRIRGISGKLKILNQYK</sequence>
<keyword evidence="2" id="KW-1185">Reference proteome</keyword>
<protein>
    <submittedName>
        <fullName evidence="1">Uncharacterized protein</fullName>
    </submittedName>
</protein>
<dbReference type="InParanoid" id="Q7RJ12"/>
<evidence type="ECO:0000313" key="2">
    <source>
        <dbReference type="Proteomes" id="UP000008553"/>
    </source>
</evidence>
<comment type="caution">
    <text evidence="1">The sequence shown here is derived from an EMBL/GenBank/DDBJ whole genome shotgun (WGS) entry which is preliminary data.</text>
</comment>
<evidence type="ECO:0000313" key="1">
    <source>
        <dbReference type="EMBL" id="EAA23028.1"/>
    </source>
</evidence>
<name>Q7RJ12_PLAYO</name>
<dbReference type="EMBL" id="AABL01000993">
    <property type="protein sequence ID" value="EAA23028.1"/>
    <property type="molecule type" value="Genomic_DNA"/>
</dbReference>
<gene>
    <name evidence="1" type="ORF">PY03454</name>
</gene>
<accession>Q7RJ12</accession>
<dbReference type="AlphaFoldDB" id="Q7RJ12"/>
<dbReference type="Proteomes" id="UP000008553">
    <property type="component" value="Unassembled WGS sequence"/>
</dbReference>
<reference evidence="1 2" key="1">
    <citation type="journal article" date="2002" name="Nature">
        <title>Genome sequence and comparative analysis of the model rodent malaria parasite Plasmodium yoelii yoelii.</title>
        <authorList>
            <person name="Carlton J.M."/>
            <person name="Angiuoli S.V."/>
            <person name="Suh B.B."/>
            <person name="Kooij T.W."/>
            <person name="Pertea M."/>
            <person name="Silva J.C."/>
            <person name="Ermolaeva M.D."/>
            <person name="Allen J.E."/>
            <person name="Selengut J.D."/>
            <person name="Koo H.L."/>
            <person name="Peterson J.D."/>
            <person name="Pop M."/>
            <person name="Kosack D.S."/>
            <person name="Shumway M.F."/>
            <person name="Bidwell S.L."/>
            <person name="Shallom S.J."/>
            <person name="van Aken S.E."/>
            <person name="Riedmuller S.B."/>
            <person name="Feldblyum T.V."/>
            <person name="Cho J.K."/>
            <person name="Quackenbush J."/>
            <person name="Sedegah M."/>
            <person name="Shoaibi A."/>
            <person name="Cummings L.M."/>
            <person name="Florens L."/>
            <person name="Yates J.R."/>
            <person name="Raine J.D."/>
            <person name="Sinden R.E."/>
            <person name="Harris M.A."/>
            <person name="Cunningham D.A."/>
            <person name="Preiser P.R."/>
            <person name="Bergman L.W."/>
            <person name="Vaidya A.B."/>
            <person name="van Lin L.H."/>
            <person name="Janse C.J."/>
            <person name="Waters A.P."/>
            <person name="Smith H.O."/>
            <person name="White O.R."/>
            <person name="Salzberg S.L."/>
            <person name="Venter J.C."/>
            <person name="Fraser C.M."/>
            <person name="Hoffman S.L."/>
            <person name="Gardner M.J."/>
            <person name="Carucci D.J."/>
        </authorList>
    </citation>
    <scope>NUCLEOTIDE SEQUENCE [LARGE SCALE GENOMIC DNA]</scope>
    <source>
        <strain evidence="1 2">17XNL</strain>
    </source>
</reference>
<dbReference type="PaxDb" id="73239-Q7RJ12"/>